<accession>A0ABP4BW38</accession>
<reference evidence="2" key="1">
    <citation type="journal article" date="2019" name="Int. J. Syst. Evol. Microbiol.">
        <title>The Global Catalogue of Microorganisms (GCM) 10K type strain sequencing project: providing services to taxonomists for standard genome sequencing and annotation.</title>
        <authorList>
            <consortium name="The Broad Institute Genomics Platform"/>
            <consortium name="The Broad Institute Genome Sequencing Center for Infectious Disease"/>
            <person name="Wu L."/>
            <person name="Ma J."/>
        </authorList>
    </citation>
    <scope>NUCLEOTIDE SEQUENCE [LARGE SCALE GENOMIC DNA]</scope>
    <source>
        <strain evidence="2">JCM 11444</strain>
    </source>
</reference>
<comment type="caution">
    <text evidence="1">The sequence shown here is derived from an EMBL/GenBank/DDBJ whole genome shotgun (WGS) entry which is preliminary data.</text>
</comment>
<sequence>MRLAPCGHPSAGSVRLSCSRPACADQRFPGAATGRRATVEHVNMHLTRIRTGDGPHGEAWCACRAADCAWHTPDTDTDTGPAAGRRGGARPVVEAVRCGGPVVLTVYADRAGRL</sequence>
<name>A0ABP4BW38_9ACTN</name>
<gene>
    <name evidence="1" type="ORF">GCM10009575_084640</name>
</gene>
<proteinExistence type="predicted"/>
<dbReference type="EMBL" id="BAAAID010000092">
    <property type="protein sequence ID" value="GAA0955659.1"/>
    <property type="molecule type" value="Genomic_DNA"/>
</dbReference>
<evidence type="ECO:0000313" key="2">
    <source>
        <dbReference type="Proteomes" id="UP001500418"/>
    </source>
</evidence>
<protein>
    <submittedName>
        <fullName evidence="1">Uncharacterized protein</fullName>
    </submittedName>
</protein>
<keyword evidence="2" id="KW-1185">Reference proteome</keyword>
<evidence type="ECO:0000313" key="1">
    <source>
        <dbReference type="EMBL" id="GAA0955659.1"/>
    </source>
</evidence>
<dbReference type="Proteomes" id="UP001500418">
    <property type="component" value="Unassembled WGS sequence"/>
</dbReference>
<organism evidence="1 2">
    <name type="scientific">Streptomyces rhizosphaericus</name>
    <dbReference type="NCBI Taxonomy" id="114699"/>
    <lineage>
        <taxon>Bacteria</taxon>
        <taxon>Bacillati</taxon>
        <taxon>Actinomycetota</taxon>
        <taxon>Actinomycetes</taxon>
        <taxon>Kitasatosporales</taxon>
        <taxon>Streptomycetaceae</taxon>
        <taxon>Streptomyces</taxon>
        <taxon>Streptomyces violaceusniger group</taxon>
    </lineage>
</organism>